<dbReference type="SMART" id="SM00387">
    <property type="entry name" value="HATPase_c"/>
    <property type="match status" value="1"/>
</dbReference>
<keyword evidence="6" id="KW-0812">Transmembrane</keyword>
<dbReference type="Pfam" id="PF00512">
    <property type="entry name" value="HisKA"/>
    <property type="match status" value="1"/>
</dbReference>
<dbReference type="CDD" id="cd18773">
    <property type="entry name" value="PDC1_HK_sensor"/>
    <property type="match status" value="1"/>
</dbReference>
<dbReference type="CDD" id="cd17546">
    <property type="entry name" value="REC_hyHK_CKI1_RcsC-like"/>
    <property type="match status" value="1"/>
</dbReference>
<dbReference type="CDD" id="cd16922">
    <property type="entry name" value="HATPase_EvgS-ArcB-TorS-like"/>
    <property type="match status" value="1"/>
</dbReference>
<feature type="domain" description="Response regulatory" evidence="15">
    <location>
        <begin position="571"/>
        <end position="687"/>
    </location>
</feature>
<dbReference type="SUPFAM" id="SSF47384">
    <property type="entry name" value="Homodimeric domain of signal transducing histidine kinase"/>
    <property type="match status" value="1"/>
</dbReference>
<dbReference type="SMART" id="SM00448">
    <property type="entry name" value="REC"/>
    <property type="match status" value="1"/>
</dbReference>
<keyword evidence="7" id="KW-0808">Transferase</keyword>
<dbReference type="InterPro" id="IPR036641">
    <property type="entry name" value="HPT_dom_sf"/>
</dbReference>
<keyword evidence="8" id="KW-1133">Transmembrane helix</keyword>
<dbReference type="SUPFAM" id="SSF52172">
    <property type="entry name" value="CheY-like"/>
    <property type="match status" value="1"/>
</dbReference>
<dbReference type="InterPro" id="IPR008207">
    <property type="entry name" value="Sig_transdc_His_kin_Hpt_dom"/>
</dbReference>
<dbReference type="InterPro" id="IPR036097">
    <property type="entry name" value="HisK_dim/P_sf"/>
</dbReference>
<feature type="domain" description="Histidine kinase" evidence="14">
    <location>
        <begin position="330"/>
        <end position="552"/>
    </location>
</feature>
<dbReference type="PROSITE" id="PS50110">
    <property type="entry name" value="RESPONSE_REGULATORY"/>
    <property type="match status" value="1"/>
</dbReference>
<dbReference type="Pfam" id="PF01627">
    <property type="entry name" value="Hpt"/>
    <property type="match status" value="1"/>
</dbReference>
<evidence type="ECO:0000256" key="8">
    <source>
        <dbReference type="ARBA" id="ARBA00022989"/>
    </source>
</evidence>
<keyword evidence="7" id="KW-0418">Kinase</keyword>
<dbReference type="PRINTS" id="PR00344">
    <property type="entry name" value="BCTRLSENSOR"/>
</dbReference>
<protein>
    <recommendedName>
        <fullName evidence="3">histidine kinase</fullName>
        <ecNumber evidence="3">2.7.13.3</ecNumber>
    </recommendedName>
</protein>
<evidence type="ECO:0000256" key="11">
    <source>
        <dbReference type="PROSITE-ProRule" id="PRU00110"/>
    </source>
</evidence>
<keyword evidence="5 12" id="KW-0597">Phosphoprotein</keyword>
<feature type="domain" description="HPt" evidence="16">
    <location>
        <begin position="728"/>
        <end position="824"/>
    </location>
</feature>
<dbReference type="InterPro" id="IPR029151">
    <property type="entry name" value="Sensor-like_sf"/>
</dbReference>
<evidence type="ECO:0000256" key="2">
    <source>
        <dbReference type="ARBA" id="ARBA00004651"/>
    </source>
</evidence>
<dbReference type="EC" id="2.7.13.3" evidence="3"/>
<feature type="modified residue" description="4-aspartylphosphate" evidence="12">
    <location>
        <position position="620"/>
    </location>
</feature>
<dbReference type="SMART" id="SM00388">
    <property type="entry name" value="HisKA"/>
    <property type="match status" value="1"/>
</dbReference>
<reference evidence="17 18" key="1">
    <citation type="journal article" date="2019" name="Int. J. Syst. Evol. Microbiol.">
        <title>The Global Catalogue of Microorganisms (GCM) 10K type strain sequencing project: providing services to taxonomists for standard genome sequencing and annotation.</title>
        <authorList>
            <consortium name="The Broad Institute Genomics Platform"/>
            <consortium name="The Broad Institute Genome Sequencing Center for Infectious Disease"/>
            <person name="Wu L."/>
            <person name="Ma J."/>
        </authorList>
    </citation>
    <scope>NUCLEOTIDE SEQUENCE [LARGE SCALE GENOMIC DNA]</scope>
    <source>
        <strain evidence="17 18">JCM 7356</strain>
    </source>
</reference>
<organism evidence="17 18">
    <name type="scientific">Kitasatospora cystarginea</name>
    <dbReference type="NCBI Taxonomy" id="58350"/>
    <lineage>
        <taxon>Bacteria</taxon>
        <taxon>Bacillati</taxon>
        <taxon>Actinomycetota</taxon>
        <taxon>Actinomycetes</taxon>
        <taxon>Kitasatosporales</taxon>
        <taxon>Streptomycetaceae</taxon>
        <taxon>Kitasatospora</taxon>
    </lineage>
</organism>
<dbReference type="Pfam" id="PF02518">
    <property type="entry name" value="HATPase_c"/>
    <property type="match status" value="1"/>
</dbReference>
<dbReference type="InterPro" id="IPR011006">
    <property type="entry name" value="CheY-like_superfamily"/>
</dbReference>
<dbReference type="Gene3D" id="3.40.50.2300">
    <property type="match status" value="1"/>
</dbReference>
<keyword evidence="10" id="KW-0472">Membrane</keyword>
<dbReference type="Gene3D" id="3.30.450.20">
    <property type="entry name" value="PAS domain"/>
    <property type="match status" value="1"/>
</dbReference>
<dbReference type="InterPro" id="IPR003594">
    <property type="entry name" value="HATPase_dom"/>
</dbReference>
<evidence type="ECO:0000256" key="10">
    <source>
        <dbReference type="ARBA" id="ARBA00023136"/>
    </source>
</evidence>
<dbReference type="Gene3D" id="3.30.565.10">
    <property type="entry name" value="Histidine kinase-like ATPase, C-terminal domain"/>
    <property type="match status" value="1"/>
</dbReference>
<accession>A0ABN3E8E8</accession>
<evidence type="ECO:0000313" key="18">
    <source>
        <dbReference type="Proteomes" id="UP001500305"/>
    </source>
</evidence>
<dbReference type="SUPFAM" id="SSF103190">
    <property type="entry name" value="Sensory domain-like"/>
    <property type="match status" value="1"/>
</dbReference>
<proteinExistence type="predicted"/>
<evidence type="ECO:0000256" key="13">
    <source>
        <dbReference type="SAM" id="MobiDB-lite"/>
    </source>
</evidence>
<comment type="subcellular location">
    <subcellularLocation>
        <location evidence="2">Cell membrane</location>
        <topology evidence="2">Multi-pass membrane protein</topology>
    </subcellularLocation>
</comment>
<dbReference type="Gene3D" id="1.10.287.130">
    <property type="match status" value="1"/>
</dbReference>
<dbReference type="InterPro" id="IPR001789">
    <property type="entry name" value="Sig_transdc_resp-reg_receiver"/>
</dbReference>
<dbReference type="Proteomes" id="UP001500305">
    <property type="component" value="Unassembled WGS sequence"/>
</dbReference>
<dbReference type="PROSITE" id="PS50109">
    <property type="entry name" value="HIS_KIN"/>
    <property type="match status" value="1"/>
</dbReference>
<dbReference type="PROSITE" id="PS50894">
    <property type="entry name" value="HPT"/>
    <property type="match status" value="1"/>
</dbReference>
<gene>
    <name evidence="17" type="ORF">GCM10010430_37440</name>
</gene>
<name>A0ABN3E8E8_9ACTN</name>
<dbReference type="InterPro" id="IPR003661">
    <property type="entry name" value="HisK_dim/P_dom"/>
</dbReference>
<evidence type="ECO:0000259" key="14">
    <source>
        <dbReference type="PROSITE" id="PS50109"/>
    </source>
</evidence>
<dbReference type="InterPro" id="IPR033479">
    <property type="entry name" value="dCache_1"/>
</dbReference>
<dbReference type="Pfam" id="PF00072">
    <property type="entry name" value="Response_reg"/>
    <property type="match status" value="1"/>
</dbReference>
<dbReference type="CDD" id="cd00082">
    <property type="entry name" value="HisKA"/>
    <property type="match status" value="1"/>
</dbReference>
<evidence type="ECO:0000313" key="17">
    <source>
        <dbReference type="EMBL" id="GAA2251016.1"/>
    </source>
</evidence>
<dbReference type="RefSeq" id="WP_344637557.1">
    <property type="nucleotide sequence ID" value="NZ_BAAATR010000015.1"/>
</dbReference>
<dbReference type="InterPro" id="IPR005467">
    <property type="entry name" value="His_kinase_dom"/>
</dbReference>
<evidence type="ECO:0000256" key="7">
    <source>
        <dbReference type="ARBA" id="ARBA00022777"/>
    </source>
</evidence>
<comment type="catalytic activity">
    <reaction evidence="1">
        <text>ATP + protein L-histidine = ADP + protein N-phospho-L-histidine.</text>
        <dbReference type="EC" id="2.7.13.3"/>
    </reaction>
</comment>
<evidence type="ECO:0000256" key="3">
    <source>
        <dbReference type="ARBA" id="ARBA00012438"/>
    </source>
</evidence>
<evidence type="ECO:0000256" key="9">
    <source>
        <dbReference type="ARBA" id="ARBA00023012"/>
    </source>
</evidence>
<evidence type="ECO:0000256" key="4">
    <source>
        <dbReference type="ARBA" id="ARBA00022475"/>
    </source>
</evidence>
<dbReference type="PANTHER" id="PTHR45339">
    <property type="entry name" value="HYBRID SIGNAL TRANSDUCTION HISTIDINE KINASE J"/>
    <property type="match status" value="1"/>
</dbReference>
<dbReference type="InterPro" id="IPR004358">
    <property type="entry name" value="Sig_transdc_His_kin-like_C"/>
</dbReference>
<dbReference type="Pfam" id="PF02743">
    <property type="entry name" value="dCache_1"/>
    <property type="match status" value="1"/>
</dbReference>
<evidence type="ECO:0000256" key="5">
    <source>
        <dbReference type="ARBA" id="ARBA00022553"/>
    </source>
</evidence>
<dbReference type="SUPFAM" id="SSF47226">
    <property type="entry name" value="Histidine-containing phosphotransfer domain, HPT domain"/>
    <property type="match status" value="1"/>
</dbReference>
<feature type="modified residue" description="Phosphohistidine" evidence="11">
    <location>
        <position position="767"/>
    </location>
</feature>
<dbReference type="InterPro" id="IPR036890">
    <property type="entry name" value="HATPase_C_sf"/>
</dbReference>
<keyword evidence="4" id="KW-1003">Cell membrane</keyword>
<comment type="caution">
    <text evidence="17">The sequence shown here is derived from an EMBL/GenBank/DDBJ whole genome shotgun (WGS) entry which is preliminary data.</text>
</comment>
<sequence length="827" mass="85324">MERRTGRLAMLLGPRRPVLSLAALYVAFGLLPLLTLAQFCLSSAQDAVRHQVSTGLTTTATTSAVATADRLSALGDLVTASANDPALAAYLSDPRHIAEGESPMQEVTQLRSSQPGVAEVLLCDRDGLPLADSADLGYLRDPTATDWFRAEVASPRTYLSAGYAPAVQGAGRAVVIAAPVRDRTGRPGGVLAAAYRLDALQTFTDQIAAAQGIGLVITDQTGAPVASSASDRPSARSSDGHGRVLTATRPVPGFGWIATATVPESQALAPLLALRSAVVGAVLLLGTVLLIGLAAQVRLAWARSRAEDALQAARDEALLLSERKSTLLAEVSHEIRTPMNGIVGMTGLLEATGLDELQRRYTAATRSSAAALLTIVDDLLDLSRIEAGRLMLRHISFDPRWLCAEVLDLMAPQAAEQGLRLDAKIAPEVPDRLAGDSGRIRQVLVNLVGNAVKYAPLGRVDVLVDLVADAAGPGGYVVRFGVRDTGDGLTPDQQERIFDHYTRYAGSGQAVEGAGLGLAISRELVAAMGGRMGVESTPGRGSRFWFTLGLAPAPGPGEAGLPPFLDAVGRAVLVADDDEVCRQVARDVLEGAGFTVDLVPDGEQAVAATRRAEYGLVLMDLRMPGLDGLAAARAIRAGRHHASPPVVAVTGEREPAVLKACREAGIQAVVGKPVDWPALVAALRGTGASERGDRTPVTAATAGGAPFLDPPPAGRIEWDSEVVADLAECGAFPAAAEAFGITAPGLAQAVASAVRAADLPALGAAAHRLAGAAATIGARSLAARCRRIERLAETGGPPPPGTATGLADEVAAAIVELSSLHSSAGSV</sequence>
<evidence type="ECO:0000256" key="6">
    <source>
        <dbReference type="ARBA" id="ARBA00022692"/>
    </source>
</evidence>
<dbReference type="PANTHER" id="PTHR45339:SF5">
    <property type="entry name" value="HISTIDINE KINASE"/>
    <property type="match status" value="1"/>
</dbReference>
<keyword evidence="18" id="KW-1185">Reference proteome</keyword>
<dbReference type="Gene3D" id="1.20.120.160">
    <property type="entry name" value="HPT domain"/>
    <property type="match status" value="1"/>
</dbReference>
<evidence type="ECO:0000259" key="16">
    <source>
        <dbReference type="PROSITE" id="PS50894"/>
    </source>
</evidence>
<evidence type="ECO:0000256" key="1">
    <source>
        <dbReference type="ARBA" id="ARBA00000085"/>
    </source>
</evidence>
<evidence type="ECO:0000256" key="12">
    <source>
        <dbReference type="PROSITE-ProRule" id="PRU00169"/>
    </source>
</evidence>
<evidence type="ECO:0000259" key="15">
    <source>
        <dbReference type="PROSITE" id="PS50110"/>
    </source>
</evidence>
<dbReference type="EMBL" id="BAAATR010000015">
    <property type="protein sequence ID" value="GAA2251016.1"/>
    <property type="molecule type" value="Genomic_DNA"/>
</dbReference>
<feature type="region of interest" description="Disordered" evidence="13">
    <location>
        <begin position="690"/>
        <end position="711"/>
    </location>
</feature>
<dbReference type="SUPFAM" id="SSF55874">
    <property type="entry name" value="ATPase domain of HSP90 chaperone/DNA topoisomerase II/histidine kinase"/>
    <property type="match status" value="1"/>
</dbReference>
<keyword evidence="9" id="KW-0902">Two-component regulatory system</keyword>